<feature type="transmembrane region" description="Helical" evidence="1">
    <location>
        <begin position="50"/>
        <end position="73"/>
    </location>
</feature>
<dbReference type="RefSeq" id="WP_141886020.1">
    <property type="nucleotide sequence ID" value="NZ_BAAAUY010000022.1"/>
</dbReference>
<reference evidence="2 3" key="1">
    <citation type="submission" date="2019-06" db="EMBL/GenBank/DDBJ databases">
        <title>Sequencing the genomes of 1000 actinobacteria strains.</title>
        <authorList>
            <person name="Klenk H.-P."/>
        </authorList>
    </citation>
    <scope>NUCLEOTIDE SEQUENCE [LARGE SCALE GENOMIC DNA]</scope>
    <source>
        <strain evidence="2 3">DSM 8803</strain>
    </source>
</reference>
<sequence>MTQQTQTPATRLVPAAQSAFNWLLWGGLALLGVALVVVVLCFGTGDPGGLVFAAVLLLTCTPLLAAAGIVAGLGKRTE</sequence>
<dbReference type="Proteomes" id="UP000319094">
    <property type="component" value="Unassembled WGS sequence"/>
</dbReference>
<evidence type="ECO:0000256" key="1">
    <source>
        <dbReference type="SAM" id="Phobius"/>
    </source>
</evidence>
<comment type="caution">
    <text evidence="2">The sequence shown here is derived from an EMBL/GenBank/DDBJ whole genome shotgun (WGS) entry which is preliminary data.</text>
</comment>
<keyword evidence="1" id="KW-0472">Membrane</keyword>
<keyword evidence="1" id="KW-1133">Transmembrane helix</keyword>
<gene>
    <name evidence="2" type="ORF">FB468_0582</name>
</gene>
<dbReference type="EMBL" id="VFON01000001">
    <property type="protein sequence ID" value="TQL42580.1"/>
    <property type="molecule type" value="Genomic_DNA"/>
</dbReference>
<name>A0A542Y3D7_9MICO</name>
<organism evidence="2 3">
    <name type="scientific">Leucobacter komagatae</name>
    <dbReference type="NCBI Taxonomy" id="55969"/>
    <lineage>
        <taxon>Bacteria</taxon>
        <taxon>Bacillati</taxon>
        <taxon>Actinomycetota</taxon>
        <taxon>Actinomycetes</taxon>
        <taxon>Micrococcales</taxon>
        <taxon>Microbacteriaceae</taxon>
        <taxon>Leucobacter</taxon>
    </lineage>
</organism>
<feature type="transmembrane region" description="Helical" evidence="1">
    <location>
        <begin position="22"/>
        <end position="43"/>
    </location>
</feature>
<keyword evidence="1" id="KW-0812">Transmembrane</keyword>
<keyword evidence="3" id="KW-1185">Reference proteome</keyword>
<evidence type="ECO:0000313" key="3">
    <source>
        <dbReference type="Proteomes" id="UP000319094"/>
    </source>
</evidence>
<evidence type="ECO:0000313" key="2">
    <source>
        <dbReference type="EMBL" id="TQL42580.1"/>
    </source>
</evidence>
<proteinExistence type="predicted"/>
<protein>
    <submittedName>
        <fullName evidence="2">Uncharacterized protein</fullName>
    </submittedName>
</protein>
<dbReference type="AlphaFoldDB" id="A0A542Y3D7"/>
<accession>A0A542Y3D7</accession>